<organism evidence="3 4">
    <name type="scientific">Cercophora scortea</name>
    <dbReference type="NCBI Taxonomy" id="314031"/>
    <lineage>
        <taxon>Eukaryota</taxon>
        <taxon>Fungi</taxon>
        <taxon>Dikarya</taxon>
        <taxon>Ascomycota</taxon>
        <taxon>Pezizomycotina</taxon>
        <taxon>Sordariomycetes</taxon>
        <taxon>Sordariomycetidae</taxon>
        <taxon>Sordariales</taxon>
        <taxon>Lasiosphaeriaceae</taxon>
        <taxon>Cercophora</taxon>
    </lineage>
</organism>
<dbReference type="Proteomes" id="UP001286456">
    <property type="component" value="Unassembled WGS sequence"/>
</dbReference>
<feature type="compositionally biased region" description="Pro residues" evidence="1">
    <location>
        <begin position="217"/>
        <end position="226"/>
    </location>
</feature>
<evidence type="ECO:0000313" key="4">
    <source>
        <dbReference type="Proteomes" id="UP001286456"/>
    </source>
</evidence>
<gene>
    <name evidence="3" type="ORF">B0T19DRAFT_113304</name>
</gene>
<sequence>MDLAPTTWLNNGPLTTPFTPWFGCDSALPTIQTPLALPSATAAAAEPLVTVLSWPNDCRPDSNYKPATTWVYWSPAVCPSRWSRSLINSVWSAAGALPTLTTRESVAVCCPYGYTAKFPPYTTAAPTPSPWPRVQCQSILDAPYAVSMCYEHGLDESITCGARSTIGPKNINGEPITVVLDTMVVRWNRAQTSMLKITSSPTTTARGTSPTFASVHPPTPTQPPPVDRGIKSTGGIIALSMGLVFGVAILTLTGLMFYRNEKQRRQKAAKPDSDIGLPPYSPPSRRLTGTGDESQDLPPAYHRSETDPIPQPPSYVASDQPPR</sequence>
<reference evidence="3" key="2">
    <citation type="submission" date="2023-06" db="EMBL/GenBank/DDBJ databases">
        <authorList>
            <consortium name="Lawrence Berkeley National Laboratory"/>
            <person name="Haridas S."/>
            <person name="Hensen N."/>
            <person name="Bonometti L."/>
            <person name="Westerberg I."/>
            <person name="Brannstrom I.O."/>
            <person name="Guillou S."/>
            <person name="Cros-Aarteil S."/>
            <person name="Calhoun S."/>
            <person name="Kuo A."/>
            <person name="Mondo S."/>
            <person name="Pangilinan J."/>
            <person name="Riley R."/>
            <person name="Labutti K."/>
            <person name="Andreopoulos B."/>
            <person name="Lipzen A."/>
            <person name="Chen C."/>
            <person name="Yanf M."/>
            <person name="Daum C."/>
            <person name="Ng V."/>
            <person name="Clum A."/>
            <person name="Steindorff A."/>
            <person name="Ohm R."/>
            <person name="Martin F."/>
            <person name="Silar P."/>
            <person name="Natvig D."/>
            <person name="Lalanne C."/>
            <person name="Gautier V."/>
            <person name="Ament-Velasquez S.L."/>
            <person name="Kruys A."/>
            <person name="Hutchinson M.I."/>
            <person name="Powell A.J."/>
            <person name="Barry K."/>
            <person name="Miller A.N."/>
            <person name="Grigoriev I.V."/>
            <person name="Debuchy R."/>
            <person name="Gladieux P."/>
            <person name="Thoren M.H."/>
            <person name="Johannesson H."/>
        </authorList>
    </citation>
    <scope>NUCLEOTIDE SEQUENCE</scope>
    <source>
        <strain evidence="3">SMH4131-1</strain>
    </source>
</reference>
<keyword evidence="2" id="KW-0812">Transmembrane</keyword>
<comment type="caution">
    <text evidence="3">The sequence shown here is derived from an EMBL/GenBank/DDBJ whole genome shotgun (WGS) entry which is preliminary data.</text>
</comment>
<keyword evidence="2" id="KW-0472">Membrane</keyword>
<name>A0AAE0IXU1_9PEZI</name>
<evidence type="ECO:0000313" key="3">
    <source>
        <dbReference type="EMBL" id="KAK3332907.1"/>
    </source>
</evidence>
<feature type="compositionally biased region" description="Polar residues" evidence="1">
    <location>
        <begin position="199"/>
        <end position="212"/>
    </location>
</feature>
<dbReference type="EMBL" id="JAUEPO010000002">
    <property type="protein sequence ID" value="KAK3332907.1"/>
    <property type="molecule type" value="Genomic_DNA"/>
</dbReference>
<reference evidence="3" key="1">
    <citation type="journal article" date="2023" name="Mol. Phylogenet. Evol.">
        <title>Genome-scale phylogeny and comparative genomics of the fungal order Sordariales.</title>
        <authorList>
            <person name="Hensen N."/>
            <person name="Bonometti L."/>
            <person name="Westerberg I."/>
            <person name="Brannstrom I.O."/>
            <person name="Guillou S."/>
            <person name="Cros-Aarteil S."/>
            <person name="Calhoun S."/>
            <person name="Haridas S."/>
            <person name="Kuo A."/>
            <person name="Mondo S."/>
            <person name="Pangilinan J."/>
            <person name="Riley R."/>
            <person name="LaButti K."/>
            <person name="Andreopoulos B."/>
            <person name="Lipzen A."/>
            <person name="Chen C."/>
            <person name="Yan M."/>
            <person name="Daum C."/>
            <person name="Ng V."/>
            <person name="Clum A."/>
            <person name="Steindorff A."/>
            <person name="Ohm R.A."/>
            <person name="Martin F."/>
            <person name="Silar P."/>
            <person name="Natvig D.O."/>
            <person name="Lalanne C."/>
            <person name="Gautier V."/>
            <person name="Ament-Velasquez S.L."/>
            <person name="Kruys A."/>
            <person name="Hutchinson M.I."/>
            <person name="Powell A.J."/>
            <person name="Barry K."/>
            <person name="Miller A.N."/>
            <person name="Grigoriev I.V."/>
            <person name="Debuchy R."/>
            <person name="Gladieux P."/>
            <person name="Hiltunen Thoren M."/>
            <person name="Johannesson H."/>
        </authorList>
    </citation>
    <scope>NUCLEOTIDE SEQUENCE</scope>
    <source>
        <strain evidence="3">SMH4131-1</strain>
    </source>
</reference>
<feature type="region of interest" description="Disordered" evidence="1">
    <location>
        <begin position="199"/>
        <end position="228"/>
    </location>
</feature>
<keyword evidence="2" id="KW-1133">Transmembrane helix</keyword>
<evidence type="ECO:0000256" key="1">
    <source>
        <dbReference type="SAM" id="MobiDB-lite"/>
    </source>
</evidence>
<feature type="region of interest" description="Disordered" evidence="1">
    <location>
        <begin position="265"/>
        <end position="323"/>
    </location>
</feature>
<evidence type="ECO:0000256" key="2">
    <source>
        <dbReference type="SAM" id="Phobius"/>
    </source>
</evidence>
<proteinExistence type="predicted"/>
<feature type="transmembrane region" description="Helical" evidence="2">
    <location>
        <begin position="236"/>
        <end position="258"/>
    </location>
</feature>
<keyword evidence="4" id="KW-1185">Reference proteome</keyword>
<protein>
    <submittedName>
        <fullName evidence="3">Uncharacterized protein</fullName>
    </submittedName>
</protein>
<accession>A0AAE0IXU1</accession>
<dbReference type="AlphaFoldDB" id="A0AAE0IXU1"/>